<dbReference type="InterPro" id="IPR036930">
    <property type="entry name" value="WGR_dom_sf"/>
</dbReference>
<dbReference type="RefSeq" id="XP_040648332.1">
    <property type="nucleotide sequence ID" value="XM_040793477.1"/>
</dbReference>
<dbReference type="Gene3D" id="3.40.50.10190">
    <property type="entry name" value="BRCT domain"/>
    <property type="match status" value="1"/>
</dbReference>
<protein>
    <recommendedName>
        <fullName evidence="9">Poly [ADP-ribose] polymerase</fullName>
        <shortName evidence="9">PARP</shortName>
        <ecNumber evidence="9">2.4.2.-</ecNumber>
    </recommendedName>
</protein>
<dbReference type="Pfam" id="PF00533">
    <property type="entry name" value="BRCT"/>
    <property type="match status" value="1"/>
</dbReference>
<feature type="domain" description="PARP alpha-helical" evidence="13">
    <location>
        <begin position="272"/>
        <end position="394"/>
    </location>
</feature>
<sequence>MASDKPVEKLADTLKGLVIGASGTIPGYKHGQIKRMVERCGAKFASVNVSKCTHLVTTEDYLKKKSKKINQALERHDCQIVNIDWLLKKIEKHTPEGVEKEEPENDEDTKLTGKKRERESSLGDDQNSSPKKMKDEIQINLKNLSKLVDKEYPKKIGDTLSVWEDETGLIWDATLVRVGLKNQVEVFRIQLLVHHESQTFHTWDIQYQFGSSENSKSIGDMGSLESAKETFEEKFQLYSGSAWEDRHTPNFKGEGWIPLQMYREVPIDTDEISTLPASVENVLKIIFMPGNLKKYLDSLNTNGRNLLRGTKVDKKKLLIGVAVLGKLMELTSMDSINPELRSSNHLQWKKELRRIYATLILKNQTLLDSKDTIRQELESLELLVKLRNASKIQEKKCLSSSLVMSQISQGVISIFRLERPGEAERFAQWEKANLANIGDQRLLWHGSKSSNFAGILSQGLRGDGIVSTDGKHFVPGVFFADMATKSAGYCRQKNGQALMLLCEVELGTESALSRYHLGFTVHERWRDAGYIHPDFKGCKVPDIHAGTKTANGAASNLYHSEYIAQSPAQIRQRYLFHVNIRSG</sequence>
<dbReference type="SUPFAM" id="SSF52113">
    <property type="entry name" value="BRCT domain"/>
    <property type="match status" value="1"/>
</dbReference>
<evidence type="ECO:0000256" key="3">
    <source>
        <dbReference type="ARBA" id="ARBA00022679"/>
    </source>
</evidence>
<evidence type="ECO:0000256" key="7">
    <source>
        <dbReference type="ARBA" id="ARBA00024347"/>
    </source>
</evidence>
<dbReference type="Pfam" id="PF00644">
    <property type="entry name" value="PARP"/>
    <property type="match status" value="1"/>
</dbReference>
<gene>
    <name evidence="15" type="ORF">PGRI_057640</name>
</gene>
<dbReference type="GO" id="GO:0003950">
    <property type="term" value="F:NAD+ poly-ADP-ribosyltransferase activity"/>
    <property type="evidence" value="ECO:0007669"/>
    <property type="project" value="UniProtKB-UniRule"/>
</dbReference>
<evidence type="ECO:0000259" key="13">
    <source>
        <dbReference type="PROSITE" id="PS51060"/>
    </source>
</evidence>
<evidence type="ECO:0000259" key="14">
    <source>
        <dbReference type="PROSITE" id="PS51977"/>
    </source>
</evidence>
<keyword evidence="2 9" id="KW-0328">Glycosyltransferase</keyword>
<evidence type="ECO:0000256" key="10">
    <source>
        <dbReference type="SAM" id="MobiDB-lite"/>
    </source>
</evidence>
<keyword evidence="3 9" id="KW-0808">Transferase</keyword>
<dbReference type="InterPro" id="IPR036616">
    <property type="entry name" value="Poly(ADP-ribose)pol_reg_dom_sf"/>
</dbReference>
<dbReference type="PROSITE" id="PS51059">
    <property type="entry name" value="PARP_CATALYTIC"/>
    <property type="match status" value="1"/>
</dbReference>
<evidence type="ECO:0000256" key="8">
    <source>
        <dbReference type="ARBA" id="ARBA00033987"/>
    </source>
</evidence>
<dbReference type="GO" id="GO:0070212">
    <property type="term" value="P:protein poly-ADP-ribosylation"/>
    <property type="evidence" value="ECO:0007669"/>
    <property type="project" value="TreeGrafter"/>
</dbReference>
<dbReference type="SUPFAM" id="SSF142921">
    <property type="entry name" value="WGR domain-like"/>
    <property type="match status" value="1"/>
</dbReference>
<dbReference type="CDD" id="cd00027">
    <property type="entry name" value="BRCT"/>
    <property type="match status" value="1"/>
</dbReference>
<keyword evidence="5 9" id="KW-0520">NAD</keyword>
<dbReference type="InterPro" id="IPR004102">
    <property type="entry name" value="Poly(ADP-ribose)pol_reg_dom"/>
</dbReference>
<dbReference type="Gene3D" id="3.90.228.10">
    <property type="match status" value="1"/>
</dbReference>
<dbReference type="InterPro" id="IPR012317">
    <property type="entry name" value="Poly(ADP-ribose)pol_cat_dom"/>
</dbReference>
<feature type="domain" description="WGR" evidence="14">
    <location>
        <begin position="159"/>
        <end position="257"/>
    </location>
</feature>
<evidence type="ECO:0000256" key="9">
    <source>
        <dbReference type="RuleBase" id="RU362114"/>
    </source>
</evidence>
<feature type="domain" description="PARP catalytic" evidence="12">
    <location>
        <begin position="367"/>
        <end position="583"/>
    </location>
</feature>
<dbReference type="EMBL" id="LHQR01000048">
    <property type="protein sequence ID" value="KXG49796.1"/>
    <property type="molecule type" value="Genomic_DNA"/>
</dbReference>
<dbReference type="PANTHER" id="PTHR10459:SF60">
    <property type="entry name" value="POLY [ADP-RIBOSE] POLYMERASE 2"/>
    <property type="match status" value="1"/>
</dbReference>
<evidence type="ECO:0000256" key="4">
    <source>
        <dbReference type="ARBA" id="ARBA00022695"/>
    </source>
</evidence>
<dbReference type="InterPro" id="IPR001357">
    <property type="entry name" value="BRCT_dom"/>
</dbReference>
<dbReference type="InterPro" id="IPR036420">
    <property type="entry name" value="BRCT_dom_sf"/>
</dbReference>
<dbReference type="GO" id="GO:0005730">
    <property type="term" value="C:nucleolus"/>
    <property type="evidence" value="ECO:0007669"/>
    <property type="project" value="TreeGrafter"/>
</dbReference>
<organism evidence="15 16">
    <name type="scientific">Penicillium patulum</name>
    <name type="common">Penicillium griseofulvum</name>
    <dbReference type="NCBI Taxonomy" id="5078"/>
    <lineage>
        <taxon>Eukaryota</taxon>
        <taxon>Fungi</taxon>
        <taxon>Dikarya</taxon>
        <taxon>Ascomycota</taxon>
        <taxon>Pezizomycotina</taxon>
        <taxon>Eurotiomycetes</taxon>
        <taxon>Eurotiomycetidae</taxon>
        <taxon>Eurotiales</taxon>
        <taxon>Aspergillaceae</taxon>
        <taxon>Penicillium</taxon>
    </lineage>
</organism>
<evidence type="ECO:0000313" key="16">
    <source>
        <dbReference type="Proteomes" id="UP000070168"/>
    </source>
</evidence>
<evidence type="ECO:0000256" key="1">
    <source>
        <dbReference type="ARBA" id="ARBA00004123"/>
    </source>
</evidence>
<dbReference type="InterPro" id="IPR008893">
    <property type="entry name" value="WGR_domain"/>
</dbReference>
<dbReference type="AlphaFoldDB" id="A0A135LLE2"/>
<feature type="region of interest" description="Disordered" evidence="10">
    <location>
        <begin position="94"/>
        <end position="135"/>
    </location>
</feature>
<dbReference type="PROSITE" id="PS51977">
    <property type="entry name" value="WGR"/>
    <property type="match status" value="1"/>
</dbReference>
<dbReference type="OrthoDB" id="2017365at2759"/>
<comment type="catalytic activity">
    <reaction evidence="8">
        <text>NAD(+) + (ADP-D-ribosyl)n-acceptor = nicotinamide + (ADP-D-ribosyl)n+1-acceptor + H(+).</text>
        <dbReference type="EC" id="2.4.2.30"/>
    </reaction>
</comment>
<dbReference type="PROSITE" id="PS50172">
    <property type="entry name" value="BRCT"/>
    <property type="match status" value="1"/>
</dbReference>
<dbReference type="GO" id="GO:1990404">
    <property type="term" value="F:NAD+-protein mono-ADP-ribosyltransferase activity"/>
    <property type="evidence" value="ECO:0007669"/>
    <property type="project" value="TreeGrafter"/>
</dbReference>
<dbReference type="Proteomes" id="UP000070168">
    <property type="component" value="Unassembled WGS sequence"/>
</dbReference>
<keyword evidence="6" id="KW-0539">Nucleus</keyword>
<dbReference type="STRING" id="5078.A0A135LLE2"/>
<evidence type="ECO:0000259" key="12">
    <source>
        <dbReference type="PROSITE" id="PS51059"/>
    </source>
</evidence>
<comment type="caution">
    <text evidence="15">The sequence shown here is derived from an EMBL/GenBank/DDBJ whole genome shotgun (WGS) entry which is preliminary data.</text>
</comment>
<feature type="domain" description="BRCT" evidence="11">
    <location>
        <begin position="9"/>
        <end position="92"/>
    </location>
</feature>
<feature type="compositionally biased region" description="Basic and acidic residues" evidence="10">
    <location>
        <begin position="108"/>
        <end position="121"/>
    </location>
</feature>
<keyword evidence="4" id="KW-0548">Nucleotidyltransferase</keyword>
<dbReference type="PROSITE" id="PS51060">
    <property type="entry name" value="PARP_ALPHA_HD"/>
    <property type="match status" value="1"/>
</dbReference>
<comment type="subcellular location">
    <subcellularLocation>
        <location evidence="1">Nucleus</location>
    </subcellularLocation>
</comment>
<evidence type="ECO:0000256" key="6">
    <source>
        <dbReference type="ARBA" id="ARBA00023242"/>
    </source>
</evidence>
<dbReference type="EC" id="2.4.2.-" evidence="9"/>
<evidence type="ECO:0000256" key="5">
    <source>
        <dbReference type="ARBA" id="ARBA00023027"/>
    </source>
</evidence>
<evidence type="ECO:0000313" key="15">
    <source>
        <dbReference type="EMBL" id="KXG49796.1"/>
    </source>
</evidence>
<name>A0A135LLE2_PENPA</name>
<evidence type="ECO:0000256" key="2">
    <source>
        <dbReference type="ARBA" id="ARBA00022676"/>
    </source>
</evidence>
<dbReference type="PANTHER" id="PTHR10459">
    <property type="entry name" value="DNA LIGASE"/>
    <property type="match status" value="1"/>
</dbReference>
<dbReference type="InterPro" id="IPR050800">
    <property type="entry name" value="ARTD/PARP"/>
</dbReference>
<dbReference type="OMA" id="HHREAPI"/>
<keyword evidence="16" id="KW-1185">Reference proteome</keyword>
<comment type="similarity">
    <text evidence="7">Belongs to the ARTD/PARP family.</text>
</comment>
<dbReference type="GO" id="GO:0016779">
    <property type="term" value="F:nucleotidyltransferase activity"/>
    <property type="evidence" value="ECO:0007669"/>
    <property type="project" value="UniProtKB-KW"/>
</dbReference>
<dbReference type="SUPFAM" id="SSF47587">
    <property type="entry name" value="Domain of poly(ADP-ribose) polymerase"/>
    <property type="match status" value="1"/>
</dbReference>
<accession>A0A135LLE2</accession>
<proteinExistence type="inferred from homology"/>
<evidence type="ECO:0000259" key="11">
    <source>
        <dbReference type="PROSITE" id="PS50172"/>
    </source>
</evidence>
<dbReference type="GeneID" id="63708777"/>
<dbReference type="GO" id="GO:0006302">
    <property type="term" value="P:double-strand break repair"/>
    <property type="evidence" value="ECO:0007669"/>
    <property type="project" value="TreeGrafter"/>
</dbReference>
<dbReference type="SUPFAM" id="SSF56399">
    <property type="entry name" value="ADP-ribosylation"/>
    <property type="match status" value="1"/>
</dbReference>
<reference evidence="15 16" key="1">
    <citation type="journal article" date="2016" name="BMC Genomics">
        <title>Genome sequencing and secondary metabolism of the postharvest pathogen Penicillium griseofulvum.</title>
        <authorList>
            <person name="Banani H."/>
            <person name="Marcet-Houben M."/>
            <person name="Ballester A.R."/>
            <person name="Abbruscato P."/>
            <person name="Gonzalez-Candelas L."/>
            <person name="Gabaldon T."/>
            <person name="Spadaro D."/>
        </authorList>
    </citation>
    <scope>NUCLEOTIDE SEQUENCE [LARGE SCALE GENOMIC DNA]</scope>
    <source>
        <strain evidence="15 16">PG3</strain>
    </source>
</reference>